<gene>
    <name evidence="1" type="ORF">GCM10011531_19380</name>
</gene>
<organism evidence="1 2">
    <name type="scientific">Aquaticitalea lipolytica</name>
    <dbReference type="NCBI Taxonomy" id="1247562"/>
    <lineage>
        <taxon>Bacteria</taxon>
        <taxon>Pseudomonadati</taxon>
        <taxon>Bacteroidota</taxon>
        <taxon>Flavobacteriia</taxon>
        <taxon>Flavobacteriales</taxon>
        <taxon>Flavobacteriaceae</taxon>
        <taxon>Aquaticitalea</taxon>
    </lineage>
</organism>
<reference evidence="1 2" key="1">
    <citation type="journal article" date="2014" name="Int. J. Syst. Evol. Microbiol.">
        <title>Complete genome sequence of Corynebacterium casei LMG S-19264T (=DSM 44701T), isolated from a smear-ripened cheese.</title>
        <authorList>
            <consortium name="US DOE Joint Genome Institute (JGI-PGF)"/>
            <person name="Walter F."/>
            <person name="Albersmeier A."/>
            <person name="Kalinowski J."/>
            <person name="Ruckert C."/>
        </authorList>
    </citation>
    <scope>NUCLEOTIDE SEQUENCE [LARGE SCALE GENOMIC DNA]</scope>
    <source>
        <strain evidence="1 2">CGMCC 1.15295</strain>
    </source>
</reference>
<sequence length="166" mass="19218">MKKDTFLIAITMVFFLGIINPIKAQVSEDSELFIALKTNDSLLFNVGFNECELNEFKNLITDDLEFYHDKNGILKSKVEFISVMANGICHKDNLYKARRELVKGSLKVYPLYENGKIYGAIQNGEHQFYETFQGNEKAGSVAKFSHLWILENNQWKIKRILSFDHQ</sequence>
<dbReference type="EMBL" id="BMIC01000003">
    <property type="protein sequence ID" value="GFZ87937.1"/>
    <property type="molecule type" value="Genomic_DNA"/>
</dbReference>
<evidence type="ECO:0000313" key="2">
    <source>
        <dbReference type="Proteomes" id="UP000598120"/>
    </source>
</evidence>
<proteinExistence type="predicted"/>
<comment type="caution">
    <text evidence="1">The sequence shown here is derived from an EMBL/GenBank/DDBJ whole genome shotgun (WGS) entry which is preliminary data.</text>
</comment>
<dbReference type="SUPFAM" id="SSF54427">
    <property type="entry name" value="NTF2-like"/>
    <property type="match status" value="1"/>
</dbReference>
<name>A0A8J2XHD6_9FLAO</name>
<dbReference type="Proteomes" id="UP000598120">
    <property type="component" value="Unassembled WGS sequence"/>
</dbReference>
<dbReference type="InterPro" id="IPR032710">
    <property type="entry name" value="NTF2-like_dom_sf"/>
</dbReference>
<protein>
    <recommendedName>
        <fullName evidence="3">DUF4440 domain-containing protein</fullName>
    </recommendedName>
</protein>
<keyword evidence="2" id="KW-1185">Reference proteome</keyword>
<accession>A0A8J2XHD6</accession>
<evidence type="ECO:0008006" key="3">
    <source>
        <dbReference type="Google" id="ProtNLM"/>
    </source>
</evidence>
<dbReference type="AlphaFoldDB" id="A0A8J2XHD6"/>
<evidence type="ECO:0000313" key="1">
    <source>
        <dbReference type="EMBL" id="GFZ87937.1"/>
    </source>
</evidence>
<dbReference type="RefSeq" id="WP_229660207.1">
    <property type="nucleotide sequence ID" value="NZ_BMIC01000003.1"/>
</dbReference>